<dbReference type="Proteomes" id="UP001056386">
    <property type="component" value="Chromosome 1"/>
</dbReference>
<sequence length="77" mass="8268">MIVCVCKSVSDRKIRASLAEGVASFDELQFELGVSTCCGKCEASVRELMAEHGVCESQCGVSHPQAVPVTFFERKAA</sequence>
<organism evidence="10 12">
    <name type="scientific">Burkholderia glumae</name>
    <name type="common">Pseudomonas glumae</name>
    <dbReference type="NCBI Taxonomy" id="337"/>
    <lineage>
        <taxon>Bacteria</taxon>
        <taxon>Pseudomonadati</taxon>
        <taxon>Pseudomonadota</taxon>
        <taxon>Betaproteobacteria</taxon>
        <taxon>Burkholderiales</taxon>
        <taxon>Burkholderiaceae</taxon>
        <taxon>Burkholderia</taxon>
    </lineage>
</organism>
<dbReference type="InterPro" id="IPR007419">
    <property type="entry name" value="BFD-like_2Fe2S-bd_dom"/>
</dbReference>
<accession>A0AAP9Y1N1</accession>
<dbReference type="PANTHER" id="PTHR37424">
    <property type="entry name" value="BACTERIOFERRITIN-ASSOCIATED FERREDOXIN"/>
    <property type="match status" value="1"/>
</dbReference>
<reference evidence="11" key="2">
    <citation type="submission" date="2022-06" db="EMBL/GenBank/DDBJ databases">
        <title>Draft genome sequence of Burkholderia glumae strain GR20004 isolated from rice panicle showing bacterial panicle blight.</title>
        <authorList>
            <person name="Choi S.Y."/>
            <person name="Lee Y.H."/>
        </authorList>
    </citation>
    <scope>NUCLEOTIDE SEQUENCE</scope>
    <source>
        <strain evidence="11">GR20004</strain>
    </source>
</reference>
<dbReference type="InterPro" id="IPR052371">
    <property type="entry name" value="BFD-associated_ferredoxin"/>
</dbReference>
<keyword evidence="3" id="KW-0479">Metal-binding</keyword>
<dbReference type="EMBL" id="CP065601">
    <property type="protein sequence ID" value="QPQ92866.1"/>
    <property type="molecule type" value="Genomic_DNA"/>
</dbReference>
<dbReference type="PANTHER" id="PTHR37424:SF1">
    <property type="entry name" value="BACTERIOFERRITIN-ASSOCIATED FERREDOXIN"/>
    <property type="match status" value="1"/>
</dbReference>
<evidence type="ECO:0000256" key="2">
    <source>
        <dbReference type="ARBA" id="ARBA00022714"/>
    </source>
</evidence>
<dbReference type="InterPro" id="IPR041854">
    <property type="entry name" value="BFD-like_2Fe2S-bd_dom_sf"/>
</dbReference>
<dbReference type="GeneID" id="45698679"/>
<evidence type="ECO:0000313" key="10">
    <source>
        <dbReference type="EMBL" id="QPQ92866.1"/>
    </source>
</evidence>
<evidence type="ECO:0000259" key="9">
    <source>
        <dbReference type="Pfam" id="PF04324"/>
    </source>
</evidence>
<comment type="similarity">
    <text evidence="8">Belongs to the Bfd family.</text>
</comment>
<dbReference type="Pfam" id="PF04324">
    <property type="entry name" value="Fer2_BFD"/>
    <property type="match status" value="1"/>
</dbReference>
<dbReference type="RefSeq" id="WP_015876488.1">
    <property type="nucleotide sequence ID" value="NZ_CP021074.1"/>
</dbReference>
<gene>
    <name evidence="10" type="ORF">I6H06_27940</name>
    <name evidence="11" type="ORF">NFI99_26725</name>
</gene>
<evidence type="ECO:0000256" key="5">
    <source>
        <dbReference type="ARBA" id="ARBA00023004"/>
    </source>
</evidence>
<protein>
    <recommendedName>
        <fullName evidence="7">Bacterioferritin-associated ferredoxin</fullName>
    </recommendedName>
</protein>
<evidence type="ECO:0000256" key="4">
    <source>
        <dbReference type="ARBA" id="ARBA00022982"/>
    </source>
</evidence>
<dbReference type="GO" id="GO:0046872">
    <property type="term" value="F:metal ion binding"/>
    <property type="evidence" value="ECO:0007669"/>
    <property type="project" value="UniProtKB-KW"/>
</dbReference>
<proteinExistence type="inferred from homology"/>
<dbReference type="AlphaFoldDB" id="A0AAP9Y1N1"/>
<feature type="domain" description="BFD-like [2Fe-2S]-binding" evidence="9">
    <location>
        <begin position="2"/>
        <end position="51"/>
    </location>
</feature>
<dbReference type="Gene3D" id="1.10.10.1100">
    <property type="entry name" value="BFD-like [2Fe-2S]-binding domain"/>
    <property type="match status" value="1"/>
</dbReference>
<evidence type="ECO:0000256" key="7">
    <source>
        <dbReference type="ARBA" id="ARBA00039386"/>
    </source>
</evidence>
<dbReference type="GO" id="GO:0051537">
    <property type="term" value="F:2 iron, 2 sulfur cluster binding"/>
    <property type="evidence" value="ECO:0007669"/>
    <property type="project" value="UniProtKB-KW"/>
</dbReference>
<keyword evidence="13" id="KW-1185">Reference proteome</keyword>
<keyword evidence="2" id="KW-0001">2Fe-2S</keyword>
<name>A0AAP9Y1N1_BURGL</name>
<evidence type="ECO:0000256" key="1">
    <source>
        <dbReference type="ARBA" id="ARBA00022448"/>
    </source>
</evidence>
<keyword evidence="4" id="KW-0249">Electron transport</keyword>
<reference evidence="10 12" key="1">
    <citation type="submission" date="2020-12" db="EMBL/GenBank/DDBJ databases">
        <title>FDA dAtabase for Regulatory Grade micrObial Sequences (FDA-ARGOS): Supporting development and validation of Infectious Disease Dx tests.</title>
        <authorList>
            <person name="Minogue T."/>
            <person name="Wolcott M."/>
            <person name="Wasieloski L."/>
            <person name="Aguilar W."/>
            <person name="Moore D."/>
            <person name="Jaissle J."/>
            <person name="Tallon L."/>
            <person name="Sadzewicz L."/>
            <person name="Zhao X."/>
            <person name="Boylan J."/>
            <person name="Ott S."/>
            <person name="Bowen H."/>
            <person name="Vavikolanu K."/>
            <person name="Mehta A."/>
            <person name="Aluvathingal J."/>
            <person name="Nadendla S."/>
            <person name="Yan Y."/>
            <person name="Sichtig H."/>
        </authorList>
    </citation>
    <scope>NUCLEOTIDE SEQUENCE [LARGE SCALE GENOMIC DNA]</scope>
    <source>
        <strain evidence="10 12">FDAARGOS_949</strain>
    </source>
</reference>
<dbReference type="Proteomes" id="UP000594892">
    <property type="component" value="Chromosome 2"/>
</dbReference>
<evidence type="ECO:0000256" key="3">
    <source>
        <dbReference type="ARBA" id="ARBA00022723"/>
    </source>
</evidence>
<keyword evidence="6" id="KW-0411">Iron-sulfur</keyword>
<evidence type="ECO:0000313" key="12">
    <source>
        <dbReference type="Proteomes" id="UP000594892"/>
    </source>
</evidence>
<evidence type="ECO:0000256" key="6">
    <source>
        <dbReference type="ARBA" id="ARBA00023014"/>
    </source>
</evidence>
<evidence type="ECO:0000256" key="8">
    <source>
        <dbReference type="ARBA" id="ARBA00046332"/>
    </source>
</evidence>
<evidence type="ECO:0000313" key="11">
    <source>
        <dbReference type="EMBL" id="USS45186.1"/>
    </source>
</evidence>
<dbReference type="EMBL" id="CP099587">
    <property type="protein sequence ID" value="USS45186.1"/>
    <property type="molecule type" value="Genomic_DNA"/>
</dbReference>
<keyword evidence="5" id="KW-0408">Iron</keyword>
<keyword evidence="1" id="KW-0813">Transport</keyword>
<evidence type="ECO:0000313" key="13">
    <source>
        <dbReference type="Proteomes" id="UP001056386"/>
    </source>
</evidence>